<dbReference type="Proteomes" id="UP000296469">
    <property type="component" value="Chromosome"/>
</dbReference>
<dbReference type="OrthoDB" id="5149653at2"/>
<sequence>MLTPQITVAQVSYDLRGAAEATGLGETTIREAIETGDLIAHYAGRRNSKPVIRAVDLDEWVASLPTSRKRTA</sequence>
<evidence type="ECO:0000313" key="1">
    <source>
        <dbReference type="EMBL" id="QCB93336.1"/>
    </source>
</evidence>
<dbReference type="KEGG" id="celz:E5225_06990"/>
<protein>
    <recommendedName>
        <fullName evidence="3">DNA-binding protein</fullName>
    </recommendedName>
</protein>
<accession>A0A4P7SJP9</accession>
<dbReference type="AlphaFoldDB" id="A0A4P7SJP9"/>
<dbReference type="EMBL" id="CP039291">
    <property type="protein sequence ID" value="QCB93336.1"/>
    <property type="molecule type" value="Genomic_DNA"/>
</dbReference>
<keyword evidence="2" id="KW-1185">Reference proteome</keyword>
<proteinExistence type="predicted"/>
<dbReference type="RefSeq" id="WP_135974941.1">
    <property type="nucleotide sequence ID" value="NZ_CP039291.1"/>
</dbReference>
<evidence type="ECO:0000313" key="2">
    <source>
        <dbReference type="Proteomes" id="UP000296469"/>
    </source>
</evidence>
<organism evidence="1 2">
    <name type="scientific">Cellulomonas shaoxiangyii</name>
    <dbReference type="NCBI Taxonomy" id="2566013"/>
    <lineage>
        <taxon>Bacteria</taxon>
        <taxon>Bacillati</taxon>
        <taxon>Actinomycetota</taxon>
        <taxon>Actinomycetes</taxon>
        <taxon>Micrococcales</taxon>
        <taxon>Cellulomonadaceae</taxon>
        <taxon>Cellulomonas</taxon>
    </lineage>
</organism>
<evidence type="ECO:0008006" key="3">
    <source>
        <dbReference type="Google" id="ProtNLM"/>
    </source>
</evidence>
<name>A0A4P7SJP9_9CELL</name>
<reference evidence="1 2" key="1">
    <citation type="submission" date="2019-04" db="EMBL/GenBank/DDBJ databases">
        <title>Isolation and identification of Cellulomonas shaoxiangyii sp. Nov. isolated from feces of the Tibetan antelopes (Pantholops hodgsonii) in the Qinghai-Tibet plateau of China.</title>
        <authorList>
            <person name="Tian Z."/>
        </authorList>
    </citation>
    <scope>NUCLEOTIDE SEQUENCE [LARGE SCALE GENOMIC DNA]</scope>
    <source>
        <strain evidence="1 2">Z28</strain>
    </source>
</reference>
<gene>
    <name evidence="1" type="ORF">E5225_06990</name>
</gene>